<gene>
    <name evidence="1" type="ORF">E2C01_080390</name>
</gene>
<reference evidence="1 2" key="1">
    <citation type="submission" date="2019-05" db="EMBL/GenBank/DDBJ databases">
        <title>Another draft genome of Portunus trituberculatus and its Hox gene families provides insights of decapod evolution.</title>
        <authorList>
            <person name="Jeong J.-H."/>
            <person name="Song I."/>
            <person name="Kim S."/>
            <person name="Choi T."/>
            <person name="Kim D."/>
            <person name="Ryu S."/>
            <person name="Kim W."/>
        </authorList>
    </citation>
    <scope>NUCLEOTIDE SEQUENCE [LARGE SCALE GENOMIC DNA]</scope>
    <source>
        <tissue evidence="1">Muscle</tissue>
    </source>
</reference>
<protein>
    <submittedName>
        <fullName evidence="1">Uncharacterized protein</fullName>
    </submittedName>
</protein>
<dbReference type="EMBL" id="VSRR010068968">
    <property type="protein sequence ID" value="MPC85609.1"/>
    <property type="molecule type" value="Genomic_DNA"/>
</dbReference>
<comment type="caution">
    <text evidence="1">The sequence shown here is derived from an EMBL/GenBank/DDBJ whole genome shotgun (WGS) entry which is preliminary data.</text>
</comment>
<sequence>MVGQMPRPQLLGVVTGKVPSECCNCWGDHNAHSTLCTVRPRPQREPATDEVSQPRLVFRQALPSQTNAWATKPSFSAAAPHLSQPLCPTTGTSTTPAVFPPLLQCTATVPPVPPKTVPQPGVTQELPATNATQQLMAMVSALAAKVDNLT</sequence>
<keyword evidence="2" id="KW-1185">Reference proteome</keyword>
<dbReference type="Proteomes" id="UP000324222">
    <property type="component" value="Unassembled WGS sequence"/>
</dbReference>
<dbReference type="AlphaFoldDB" id="A0A5B7ITZ8"/>
<organism evidence="1 2">
    <name type="scientific">Portunus trituberculatus</name>
    <name type="common">Swimming crab</name>
    <name type="synonym">Neptunus trituberculatus</name>
    <dbReference type="NCBI Taxonomy" id="210409"/>
    <lineage>
        <taxon>Eukaryota</taxon>
        <taxon>Metazoa</taxon>
        <taxon>Ecdysozoa</taxon>
        <taxon>Arthropoda</taxon>
        <taxon>Crustacea</taxon>
        <taxon>Multicrustacea</taxon>
        <taxon>Malacostraca</taxon>
        <taxon>Eumalacostraca</taxon>
        <taxon>Eucarida</taxon>
        <taxon>Decapoda</taxon>
        <taxon>Pleocyemata</taxon>
        <taxon>Brachyura</taxon>
        <taxon>Eubrachyura</taxon>
        <taxon>Portunoidea</taxon>
        <taxon>Portunidae</taxon>
        <taxon>Portuninae</taxon>
        <taxon>Portunus</taxon>
    </lineage>
</organism>
<accession>A0A5B7ITZ8</accession>
<evidence type="ECO:0000313" key="1">
    <source>
        <dbReference type="EMBL" id="MPC85609.1"/>
    </source>
</evidence>
<evidence type="ECO:0000313" key="2">
    <source>
        <dbReference type="Proteomes" id="UP000324222"/>
    </source>
</evidence>
<proteinExistence type="predicted"/>
<name>A0A5B7ITZ8_PORTR</name>